<dbReference type="Pfam" id="PF13692">
    <property type="entry name" value="Glyco_trans_1_4"/>
    <property type="match status" value="1"/>
</dbReference>
<reference evidence="2 3" key="1">
    <citation type="submission" date="2019-09" db="EMBL/GenBank/DDBJ databases">
        <title>Draft genome sequence of Ginsengibacter sp. BR5-29.</title>
        <authorList>
            <person name="Im W.-T."/>
        </authorList>
    </citation>
    <scope>NUCLEOTIDE SEQUENCE [LARGE SCALE GENOMIC DNA]</scope>
    <source>
        <strain evidence="2 3">BR5-29</strain>
    </source>
</reference>
<dbReference type="SUPFAM" id="SSF53756">
    <property type="entry name" value="UDP-Glycosyltransferase/glycogen phosphorylase"/>
    <property type="match status" value="1"/>
</dbReference>
<evidence type="ECO:0000256" key="1">
    <source>
        <dbReference type="ARBA" id="ARBA00022679"/>
    </source>
</evidence>
<dbReference type="Proteomes" id="UP000326903">
    <property type="component" value="Unassembled WGS sequence"/>
</dbReference>
<keyword evidence="3" id="KW-1185">Reference proteome</keyword>
<gene>
    <name evidence="2" type="ORF">FW778_13680</name>
</gene>
<dbReference type="RefSeq" id="WP_150415321.1">
    <property type="nucleotide sequence ID" value="NZ_VYQF01000003.1"/>
</dbReference>
<keyword evidence="1 2" id="KW-0808">Transferase</keyword>
<dbReference type="GO" id="GO:0016757">
    <property type="term" value="F:glycosyltransferase activity"/>
    <property type="evidence" value="ECO:0007669"/>
    <property type="project" value="TreeGrafter"/>
</dbReference>
<name>A0A5J5IHM3_9BACT</name>
<comment type="caution">
    <text evidence="2">The sequence shown here is derived from an EMBL/GenBank/DDBJ whole genome shotgun (WGS) entry which is preliminary data.</text>
</comment>
<protein>
    <submittedName>
        <fullName evidence="2">Glycosyltransferase family 4 protein</fullName>
    </submittedName>
</protein>
<dbReference type="EMBL" id="VYQF01000003">
    <property type="protein sequence ID" value="KAA9038600.1"/>
    <property type="molecule type" value="Genomic_DNA"/>
</dbReference>
<dbReference type="GO" id="GO:0009103">
    <property type="term" value="P:lipopolysaccharide biosynthetic process"/>
    <property type="evidence" value="ECO:0007669"/>
    <property type="project" value="TreeGrafter"/>
</dbReference>
<proteinExistence type="predicted"/>
<sequence length="386" mass="45115">MRTSIQPSNDKTILHSNLHIVCLDVPYPADYGGVFDLFYKIKALYSLGIKIHLHCFEYGRGEQEELNKYCQTVNYYERKSFLKGFSFRLPFIVSSRANPLLLTNLLKDDYPVLLEGIHCTYFLYTRELTNRRILVRLHNVEFEYYKELSKATSNIFKKNYYRLESFLLKKYENKIANKCMFIAVSEKDKETYQQKFAAKNIEYLPIFLAFTEVTSEIGTGNFCLYHGNLSVPENEKAALWLMKNVFNTLDIPFVIAGKNPSRYLQAFTHNNDNFCIAANLSKKEMDDMIRKAHIHVLPSFNKTGIKIKLLNALFKGRYVITTQSAIEKNNVEPLCIIANSASDYKKIITELFQKPFTQNEIDKRKKILETAYNNHENALQLTRWIW</sequence>
<accession>A0A5J5IHM3</accession>
<dbReference type="AlphaFoldDB" id="A0A5J5IHM3"/>
<dbReference type="PANTHER" id="PTHR46401">
    <property type="entry name" value="GLYCOSYLTRANSFERASE WBBK-RELATED"/>
    <property type="match status" value="1"/>
</dbReference>
<dbReference type="PANTHER" id="PTHR46401:SF2">
    <property type="entry name" value="GLYCOSYLTRANSFERASE WBBK-RELATED"/>
    <property type="match status" value="1"/>
</dbReference>
<dbReference type="Gene3D" id="3.40.50.2000">
    <property type="entry name" value="Glycogen Phosphorylase B"/>
    <property type="match status" value="1"/>
</dbReference>
<evidence type="ECO:0000313" key="2">
    <source>
        <dbReference type="EMBL" id="KAA9038600.1"/>
    </source>
</evidence>
<organism evidence="2 3">
    <name type="scientific">Ginsengibacter hankyongi</name>
    <dbReference type="NCBI Taxonomy" id="2607284"/>
    <lineage>
        <taxon>Bacteria</taxon>
        <taxon>Pseudomonadati</taxon>
        <taxon>Bacteroidota</taxon>
        <taxon>Chitinophagia</taxon>
        <taxon>Chitinophagales</taxon>
        <taxon>Chitinophagaceae</taxon>
        <taxon>Ginsengibacter</taxon>
    </lineage>
</organism>
<evidence type="ECO:0000313" key="3">
    <source>
        <dbReference type="Proteomes" id="UP000326903"/>
    </source>
</evidence>